<keyword evidence="1" id="KW-0732">Signal</keyword>
<sequence length="218" mass="22968">MRAVSVLRHSATYLGASAAFAIVAPAAYAASFDCAKASTGMERLVCGDAALGARDEIMARLYAAALKAGKRDGVEARQRKWLRTAQICNASVCLAEAYDRRNAELQRSEVGTIVGTDFFSEEPKGNHATLNVVGPVHGFASVSLSSTYIGAGGEEAGDVFAIGTDALLDLREGRATFSDGPCRLAFAPLNADRWEVTQSGTCELPGGTVFAGVYRRLP</sequence>
<name>A0ABQ4QBT3_9HYPH</name>
<feature type="chain" id="PRO_5046182421" description="Lysozyme inhibitor LprI N-terminal domain-containing protein" evidence="1">
    <location>
        <begin position="30"/>
        <end position="218"/>
    </location>
</feature>
<evidence type="ECO:0000313" key="3">
    <source>
        <dbReference type="Proteomes" id="UP001055117"/>
    </source>
</evidence>
<dbReference type="EMBL" id="BPQG01000005">
    <property type="protein sequence ID" value="GJD42549.1"/>
    <property type="molecule type" value="Genomic_DNA"/>
</dbReference>
<keyword evidence="3" id="KW-1185">Reference proteome</keyword>
<organism evidence="2 3">
    <name type="scientific">Methylobacterium cerastii</name>
    <dbReference type="NCBI Taxonomy" id="932741"/>
    <lineage>
        <taxon>Bacteria</taxon>
        <taxon>Pseudomonadati</taxon>
        <taxon>Pseudomonadota</taxon>
        <taxon>Alphaproteobacteria</taxon>
        <taxon>Hyphomicrobiales</taxon>
        <taxon>Methylobacteriaceae</taxon>
        <taxon>Methylobacterium</taxon>
    </lineage>
</organism>
<dbReference type="Proteomes" id="UP001055117">
    <property type="component" value="Unassembled WGS sequence"/>
</dbReference>
<comment type="caution">
    <text evidence="2">The sequence shown here is derived from an EMBL/GenBank/DDBJ whole genome shotgun (WGS) entry which is preliminary data.</text>
</comment>
<evidence type="ECO:0008006" key="4">
    <source>
        <dbReference type="Google" id="ProtNLM"/>
    </source>
</evidence>
<feature type="signal peptide" evidence="1">
    <location>
        <begin position="1"/>
        <end position="29"/>
    </location>
</feature>
<dbReference type="PANTHER" id="PTHR37549:SF1">
    <property type="entry name" value="LIPOPROTEIN LPRI"/>
    <property type="match status" value="1"/>
</dbReference>
<reference evidence="2 3" key="1">
    <citation type="journal article" date="2021" name="Front. Microbiol.">
        <title>Comprehensive Comparative Genomics and Phenotyping of Methylobacterium Species.</title>
        <authorList>
            <person name="Alessa O."/>
            <person name="Ogura Y."/>
            <person name="Fujitani Y."/>
            <person name="Takami H."/>
            <person name="Hayashi T."/>
            <person name="Sahin N."/>
            <person name="Tani A."/>
        </authorList>
    </citation>
    <scope>NUCLEOTIDE SEQUENCE [LARGE SCALE GENOMIC DNA]</scope>
    <source>
        <strain evidence="2 3">DSM 23679</strain>
    </source>
</reference>
<dbReference type="PANTHER" id="PTHR37549">
    <property type="entry name" value="LIPOPROTEIN LPRI"/>
    <property type="match status" value="1"/>
</dbReference>
<evidence type="ECO:0000313" key="2">
    <source>
        <dbReference type="EMBL" id="GJD42549.1"/>
    </source>
</evidence>
<accession>A0ABQ4QBT3</accession>
<dbReference type="InterPro" id="IPR052755">
    <property type="entry name" value="Lysozyme_Inhibitor_LprI"/>
</dbReference>
<evidence type="ECO:0000256" key="1">
    <source>
        <dbReference type="SAM" id="SignalP"/>
    </source>
</evidence>
<proteinExistence type="predicted"/>
<protein>
    <recommendedName>
        <fullName evidence="4">Lysozyme inhibitor LprI N-terminal domain-containing protein</fullName>
    </recommendedName>
</protein>
<gene>
    <name evidence="2" type="ORF">AFCDBAGC_0387</name>
</gene>